<evidence type="ECO:0000256" key="6">
    <source>
        <dbReference type="ARBA" id="ARBA00022729"/>
    </source>
</evidence>
<keyword evidence="3" id="KW-0813">Transport</keyword>
<evidence type="ECO:0000256" key="8">
    <source>
        <dbReference type="ARBA" id="ARBA00023114"/>
    </source>
</evidence>
<keyword evidence="5" id="KW-0812">Transmembrane</keyword>
<organism evidence="11 12">
    <name type="scientific">Ralstonia insidiosa</name>
    <dbReference type="NCBI Taxonomy" id="190721"/>
    <lineage>
        <taxon>Bacteria</taxon>
        <taxon>Pseudomonadati</taxon>
        <taxon>Pseudomonadota</taxon>
        <taxon>Betaproteobacteria</taxon>
        <taxon>Burkholderiales</taxon>
        <taxon>Burkholderiaceae</taxon>
        <taxon>Ralstonia</taxon>
    </lineage>
</organism>
<evidence type="ECO:0000256" key="4">
    <source>
        <dbReference type="ARBA" id="ARBA00022452"/>
    </source>
</evidence>
<dbReference type="GO" id="GO:0006811">
    <property type="term" value="P:monoatomic ion transport"/>
    <property type="evidence" value="ECO:0007669"/>
    <property type="project" value="UniProtKB-KW"/>
</dbReference>
<evidence type="ECO:0000256" key="2">
    <source>
        <dbReference type="ARBA" id="ARBA00011233"/>
    </source>
</evidence>
<name>A0A192A1F8_9RALS</name>
<keyword evidence="10" id="KW-0998">Cell outer membrane</keyword>
<evidence type="ECO:0000256" key="10">
    <source>
        <dbReference type="ARBA" id="ARBA00023237"/>
    </source>
</evidence>
<keyword evidence="7" id="KW-0406">Ion transport</keyword>
<keyword evidence="4" id="KW-1134">Transmembrane beta strand</keyword>
<dbReference type="CDD" id="cd00342">
    <property type="entry name" value="gram_neg_porins"/>
    <property type="match status" value="1"/>
</dbReference>
<dbReference type="PANTHER" id="PTHR34501:SF9">
    <property type="entry name" value="MAJOR OUTER MEMBRANE PROTEIN P.IA"/>
    <property type="match status" value="1"/>
</dbReference>
<dbReference type="GeneID" id="61527859"/>
<proteinExistence type="predicted"/>
<evidence type="ECO:0000256" key="3">
    <source>
        <dbReference type="ARBA" id="ARBA00022448"/>
    </source>
</evidence>
<dbReference type="OrthoDB" id="8951346at2"/>
<sequence>MTTRMFALCGLGLLSASASAQSTLTLYGVADVYTEFLTSQAAPGDGRAVTQTRMASGGKSGSRWGLKGKEDLGGGWRAAFRLESGINLNNGTGTGSGGGGFDRSAWVALESDQWGMLRLGRQYTTLFDVMEKYSPTGAYSTLYEPAGAIVGLNFRENSVVKYRFETGPLAVQAHYALGGTPGTFQTSAAYGAGFDYASGPLSFAAAYDNVNGSQLSNVTHFRRYSAAAMVALGRAEWIVGLTEGNGNVTTPLVVTRYTFLWTGVRYRLSERLQAIGAFYYENVRAQNPSPGQPAPQLTNPQQVTLQLNYFPSKTTTLYLAAGAAHRAALDFDNYNYSFLHYSLASDRSVSTGVALGMRKLF</sequence>
<dbReference type="InterPro" id="IPR023614">
    <property type="entry name" value="Porin_dom_sf"/>
</dbReference>
<evidence type="ECO:0000256" key="5">
    <source>
        <dbReference type="ARBA" id="ARBA00022692"/>
    </source>
</evidence>
<dbReference type="GO" id="GO:0046930">
    <property type="term" value="C:pore complex"/>
    <property type="evidence" value="ECO:0007669"/>
    <property type="project" value="UniProtKB-KW"/>
</dbReference>
<dbReference type="InterPro" id="IPR050298">
    <property type="entry name" value="Gram-neg_bact_OMP"/>
</dbReference>
<dbReference type="SUPFAM" id="SSF56935">
    <property type="entry name" value="Porins"/>
    <property type="match status" value="1"/>
</dbReference>
<dbReference type="AlphaFoldDB" id="A0A192A1F8"/>
<dbReference type="PANTHER" id="PTHR34501">
    <property type="entry name" value="PROTEIN YDDL-RELATED"/>
    <property type="match status" value="1"/>
</dbReference>
<dbReference type="InterPro" id="IPR002299">
    <property type="entry name" value="Porin_Neis"/>
</dbReference>
<comment type="subcellular location">
    <subcellularLocation>
        <location evidence="1">Cell outer membrane</location>
        <topology evidence="1">Multi-pass membrane protein</topology>
    </subcellularLocation>
</comment>
<dbReference type="Proteomes" id="UP000078572">
    <property type="component" value="Chromosome 1"/>
</dbReference>
<evidence type="ECO:0000313" key="11">
    <source>
        <dbReference type="EMBL" id="ANJ74168.1"/>
    </source>
</evidence>
<evidence type="ECO:0000256" key="1">
    <source>
        <dbReference type="ARBA" id="ARBA00004571"/>
    </source>
</evidence>
<comment type="subunit">
    <text evidence="2">Homotrimer.</text>
</comment>
<evidence type="ECO:0000256" key="9">
    <source>
        <dbReference type="ARBA" id="ARBA00023136"/>
    </source>
</evidence>
<dbReference type="Pfam" id="PF13609">
    <property type="entry name" value="Porin_4"/>
    <property type="match status" value="1"/>
</dbReference>
<dbReference type="PRINTS" id="PR00184">
    <property type="entry name" value="NEISSPPORIN"/>
</dbReference>
<keyword evidence="9" id="KW-0472">Membrane</keyword>
<dbReference type="STRING" id="190721.ACS15_3729"/>
<dbReference type="GO" id="GO:0015288">
    <property type="term" value="F:porin activity"/>
    <property type="evidence" value="ECO:0007669"/>
    <property type="project" value="UniProtKB-KW"/>
</dbReference>
<accession>A0A192A1F8</accession>
<dbReference type="Gene3D" id="2.40.160.10">
    <property type="entry name" value="Porin"/>
    <property type="match status" value="1"/>
</dbReference>
<gene>
    <name evidence="11" type="ORF">A9Y76_17690</name>
</gene>
<keyword evidence="12" id="KW-1185">Reference proteome</keyword>
<keyword evidence="6" id="KW-0732">Signal</keyword>
<keyword evidence="8" id="KW-0626">Porin</keyword>
<dbReference type="RefSeq" id="WP_064805885.1">
    <property type="nucleotide sequence ID" value="NZ_CP016022.1"/>
</dbReference>
<reference evidence="12" key="1">
    <citation type="submission" date="2016-06" db="EMBL/GenBank/DDBJ databases">
        <authorList>
            <person name="Xu Y."/>
            <person name="Nagy A."/>
            <person name="Yan X."/>
            <person name="Kim S.W."/>
            <person name="Haley B."/>
            <person name="Liu N.T."/>
            <person name="Nou X."/>
        </authorList>
    </citation>
    <scope>NUCLEOTIDE SEQUENCE [LARGE SCALE GENOMIC DNA]</scope>
    <source>
        <strain evidence="12">ATCC 49129</strain>
    </source>
</reference>
<protein>
    <submittedName>
        <fullName evidence="11">Porin</fullName>
    </submittedName>
</protein>
<dbReference type="EMBL" id="CP016022">
    <property type="protein sequence ID" value="ANJ74168.1"/>
    <property type="molecule type" value="Genomic_DNA"/>
</dbReference>
<evidence type="ECO:0000313" key="12">
    <source>
        <dbReference type="Proteomes" id="UP000078572"/>
    </source>
</evidence>
<dbReference type="GO" id="GO:0009279">
    <property type="term" value="C:cell outer membrane"/>
    <property type="evidence" value="ECO:0007669"/>
    <property type="project" value="UniProtKB-SubCell"/>
</dbReference>
<dbReference type="InterPro" id="IPR033900">
    <property type="entry name" value="Gram_neg_porin_domain"/>
</dbReference>
<evidence type="ECO:0000256" key="7">
    <source>
        <dbReference type="ARBA" id="ARBA00023065"/>
    </source>
</evidence>